<accession>A0AAV5A1A4</accession>
<evidence type="ECO:0000313" key="3">
    <source>
        <dbReference type="Proteomes" id="UP001050691"/>
    </source>
</evidence>
<name>A0AAV5A1A4_9AGAM</name>
<feature type="region of interest" description="Disordered" evidence="1">
    <location>
        <begin position="1"/>
        <end position="94"/>
    </location>
</feature>
<reference evidence="2" key="1">
    <citation type="submission" date="2021-10" db="EMBL/GenBank/DDBJ databases">
        <title>De novo Genome Assembly of Clathrus columnatus (Basidiomycota, Fungi) Using Illumina and Nanopore Sequence Data.</title>
        <authorList>
            <person name="Ogiso-Tanaka E."/>
            <person name="Itagaki H."/>
            <person name="Hosoya T."/>
            <person name="Hosaka K."/>
        </authorList>
    </citation>
    <scope>NUCLEOTIDE SEQUENCE</scope>
    <source>
        <strain evidence="2">MO-923</strain>
    </source>
</reference>
<sequence length="238" mass="26990">MFSRPNLKKEKEKRTWSAAPLHISIPLSQSPPLPPHRDFTSPGNPTDRKITPQLRNNVQLERASTTKPCTTVPDKFQDPSTKPSRGPLPSARSWHNLRDKKVQNTPPLNVHLRTQKISKPRPKKFTADEAEALQMYLQNTQSTPVVNDRPVNASSRNLTRDIHTNKDSPIIDSLPNLSSDDDDSESIRSATSEVTLDDYPWYFVEAVDDEKYLYGLSPISSYHIGDLEGKYILNYELS</sequence>
<dbReference type="AlphaFoldDB" id="A0AAV5A1A4"/>
<protein>
    <submittedName>
        <fullName evidence="2">Uncharacterized protein</fullName>
    </submittedName>
</protein>
<evidence type="ECO:0000256" key="1">
    <source>
        <dbReference type="SAM" id="MobiDB-lite"/>
    </source>
</evidence>
<evidence type="ECO:0000313" key="2">
    <source>
        <dbReference type="EMBL" id="GJJ07197.1"/>
    </source>
</evidence>
<dbReference type="Proteomes" id="UP001050691">
    <property type="component" value="Unassembled WGS sequence"/>
</dbReference>
<dbReference type="EMBL" id="BPWL01000002">
    <property type="protein sequence ID" value="GJJ07197.1"/>
    <property type="molecule type" value="Genomic_DNA"/>
</dbReference>
<gene>
    <name evidence="2" type="ORF">Clacol_001397</name>
</gene>
<keyword evidence="3" id="KW-1185">Reference proteome</keyword>
<feature type="compositionally biased region" description="Polar residues" evidence="1">
    <location>
        <begin position="53"/>
        <end position="69"/>
    </location>
</feature>
<organism evidence="2 3">
    <name type="scientific">Clathrus columnatus</name>
    <dbReference type="NCBI Taxonomy" id="1419009"/>
    <lineage>
        <taxon>Eukaryota</taxon>
        <taxon>Fungi</taxon>
        <taxon>Dikarya</taxon>
        <taxon>Basidiomycota</taxon>
        <taxon>Agaricomycotina</taxon>
        <taxon>Agaricomycetes</taxon>
        <taxon>Phallomycetidae</taxon>
        <taxon>Phallales</taxon>
        <taxon>Clathraceae</taxon>
        <taxon>Clathrus</taxon>
    </lineage>
</organism>
<comment type="caution">
    <text evidence="2">The sequence shown here is derived from an EMBL/GenBank/DDBJ whole genome shotgun (WGS) entry which is preliminary data.</text>
</comment>
<feature type="region of interest" description="Disordered" evidence="1">
    <location>
        <begin position="160"/>
        <end position="186"/>
    </location>
</feature>
<proteinExistence type="predicted"/>